<name>A0A517Y9R1_9BACT</name>
<organism evidence="2 3">
    <name type="scientific">Anatilimnocola aggregata</name>
    <dbReference type="NCBI Taxonomy" id="2528021"/>
    <lineage>
        <taxon>Bacteria</taxon>
        <taxon>Pseudomonadati</taxon>
        <taxon>Planctomycetota</taxon>
        <taxon>Planctomycetia</taxon>
        <taxon>Pirellulales</taxon>
        <taxon>Pirellulaceae</taxon>
        <taxon>Anatilimnocola</taxon>
    </lineage>
</organism>
<gene>
    <name evidence="2" type="ORF">ETAA8_20420</name>
</gene>
<keyword evidence="1" id="KW-1133">Transmembrane helix</keyword>
<keyword evidence="1" id="KW-0472">Membrane</keyword>
<dbReference type="KEGG" id="aagg:ETAA8_20420"/>
<dbReference type="Proteomes" id="UP000315017">
    <property type="component" value="Chromosome"/>
</dbReference>
<dbReference type="EMBL" id="CP036274">
    <property type="protein sequence ID" value="QDU26958.1"/>
    <property type="molecule type" value="Genomic_DNA"/>
</dbReference>
<dbReference type="OrthoDB" id="271268at2"/>
<dbReference type="AlphaFoldDB" id="A0A517Y9R1"/>
<proteinExistence type="predicted"/>
<sequence>MKLNSISGVWAKPVLVSWSQAVALGVAVMALGMWCAVGQAQSRRLAPGVMTTITPAPQEHEMYDGPRPLTEIPVTIPGLDYKPHLRPKSATVFEQAKASTLRRTIWNLEFSFKPMRLVEAEIPQANGKLQRKLIWYMVYRVRNLGGHWKAIPKEEDFRGNKHITYSKELVNEISVFGKETQDLRFFPHFILESVEFNKEYLDRVIPAALAPIKAREFPGDPNAKLFDSQAITEVPIPVSTPEADKSVWGVVTWEDVDPRIDYFSVFVQGLTNAYRYEDPPGAFKSGDKPGTGRRLMHKTLRLNFWRPGDAVNETEEEIRYGMRIDSDAAEQARIFKLFGTTERLDYEWVYR</sequence>
<reference evidence="2 3" key="1">
    <citation type="submission" date="2019-02" db="EMBL/GenBank/DDBJ databases">
        <title>Deep-cultivation of Planctomycetes and their phenomic and genomic characterization uncovers novel biology.</title>
        <authorList>
            <person name="Wiegand S."/>
            <person name="Jogler M."/>
            <person name="Boedeker C."/>
            <person name="Pinto D."/>
            <person name="Vollmers J."/>
            <person name="Rivas-Marin E."/>
            <person name="Kohn T."/>
            <person name="Peeters S.H."/>
            <person name="Heuer A."/>
            <person name="Rast P."/>
            <person name="Oberbeckmann S."/>
            <person name="Bunk B."/>
            <person name="Jeske O."/>
            <person name="Meyerdierks A."/>
            <person name="Storesund J.E."/>
            <person name="Kallscheuer N."/>
            <person name="Luecker S."/>
            <person name="Lage O.M."/>
            <person name="Pohl T."/>
            <person name="Merkel B.J."/>
            <person name="Hornburger P."/>
            <person name="Mueller R.-W."/>
            <person name="Bruemmer F."/>
            <person name="Labrenz M."/>
            <person name="Spormann A.M."/>
            <person name="Op den Camp H."/>
            <person name="Overmann J."/>
            <person name="Amann R."/>
            <person name="Jetten M.S.M."/>
            <person name="Mascher T."/>
            <person name="Medema M.H."/>
            <person name="Devos D.P."/>
            <person name="Kaster A.-K."/>
            <person name="Ovreas L."/>
            <person name="Rohde M."/>
            <person name="Galperin M.Y."/>
            <person name="Jogler C."/>
        </authorList>
    </citation>
    <scope>NUCLEOTIDE SEQUENCE [LARGE SCALE GENOMIC DNA]</scope>
    <source>
        <strain evidence="2 3">ETA_A8</strain>
    </source>
</reference>
<accession>A0A517Y9R1</accession>
<feature type="transmembrane region" description="Helical" evidence="1">
    <location>
        <begin position="15"/>
        <end position="37"/>
    </location>
</feature>
<keyword evidence="1" id="KW-0812">Transmembrane</keyword>
<dbReference type="RefSeq" id="WP_145087838.1">
    <property type="nucleotide sequence ID" value="NZ_CP036274.1"/>
</dbReference>
<evidence type="ECO:0000313" key="3">
    <source>
        <dbReference type="Proteomes" id="UP000315017"/>
    </source>
</evidence>
<evidence type="ECO:0000313" key="2">
    <source>
        <dbReference type="EMBL" id="QDU26958.1"/>
    </source>
</evidence>
<keyword evidence="3" id="KW-1185">Reference proteome</keyword>
<protein>
    <submittedName>
        <fullName evidence="2">Uncharacterized protein</fullName>
    </submittedName>
</protein>
<evidence type="ECO:0000256" key="1">
    <source>
        <dbReference type="SAM" id="Phobius"/>
    </source>
</evidence>